<dbReference type="Proteomes" id="UP000187321">
    <property type="component" value="Chromosome"/>
</dbReference>
<keyword evidence="4" id="KW-1185">Reference proteome</keyword>
<dbReference type="STRING" id="588898.BB347_04525"/>
<feature type="compositionally biased region" description="Acidic residues" evidence="1">
    <location>
        <begin position="174"/>
        <end position="186"/>
    </location>
</feature>
<accession>A0A1N6XJ31</accession>
<dbReference type="InterPro" id="IPR055969">
    <property type="entry name" value="DUF7547"/>
</dbReference>
<dbReference type="GeneID" id="30955182"/>
<reference evidence="3 4" key="2">
    <citation type="submission" date="2017-01" db="EMBL/GenBank/DDBJ databases">
        <authorList>
            <person name="Mah S.A."/>
            <person name="Swanson W.J."/>
            <person name="Moy G.W."/>
            <person name="Vacquier V.D."/>
        </authorList>
    </citation>
    <scope>NUCLEOTIDE SEQUENCE [LARGE SCALE GENOMIC DNA]</scope>
    <source>
        <strain evidence="3 4">CGMCC 1.8909</strain>
    </source>
</reference>
<proteinExistence type="predicted"/>
<dbReference type="RefSeq" id="WP_076577976.1">
    <property type="nucleotide sequence ID" value="NZ_CP019327.1"/>
</dbReference>
<evidence type="ECO:0000256" key="1">
    <source>
        <dbReference type="SAM" id="MobiDB-lite"/>
    </source>
</evidence>
<reference evidence="2 5" key="1">
    <citation type="submission" date="2017-01" db="EMBL/GenBank/DDBJ databases">
        <title>Complete genome sequence of Haloterrigena daqingensis type strain (JX313T).</title>
        <authorList>
            <person name="Shuang W."/>
        </authorList>
    </citation>
    <scope>NUCLEOTIDE SEQUENCE [LARGE SCALE GENOMIC DNA]</scope>
    <source>
        <strain evidence="2 5">JX313</strain>
    </source>
</reference>
<gene>
    <name evidence="2" type="ORF">BB347_04525</name>
    <name evidence="3" type="ORF">SAMN05421809_0128</name>
</gene>
<dbReference type="OrthoDB" id="157587at2157"/>
<evidence type="ECO:0000313" key="4">
    <source>
        <dbReference type="Proteomes" id="UP000185687"/>
    </source>
</evidence>
<evidence type="ECO:0000313" key="3">
    <source>
        <dbReference type="EMBL" id="SIR02251.1"/>
    </source>
</evidence>
<evidence type="ECO:0000313" key="2">
    <source>
        <dbReference type="EMBL" id="APX95940.1"/>
    </source>
</evidence>
<evidence type="ECO:0000313" key="5">
    <source>
        <dbReference type="Proteomes" id="UP000187321"/>
    </source>
</evidence>
<organism evidence="3 4">
    <name type="scientific">Natronorubrum daqingense</name>
    <dbReference type="NCBI Taxonomy" id="588898"/>
    <lineage>
        <taxon>Archaea</taxon>
        <taxon>Methanobacteriati</taxon>
        <taxon>Methanobacteriota</taxon>
        <taxon>Stenosarchaea group</taxon>
        <taxon>Halobacteria</taxon>
        <taxon>Halobacteriales</taxon>
        <taxon>Natrialbaceae</taxon>
        <taxon>Natronorubrum</taxon>
    </lineage>
</organism>
<dbReference type="AlphaFoldDB" id="A0A1N6XJ31"/>
<dbReference type="EMBL" id="CP019327">
    <property type="protein sequence ID" value="APX95940.1"/>
    <property type="molecule type" value="Genomic_DNA"/>
</dbReference>
<dbReference type="KEGG" id="hda:BB347_04525"/>
<feature type="region of interest" description="Disordered" evidence="1">
    <location>
        <begin position="159"/>
        <end position="279"/>
    </location>
</feature>
<feature type="compositionally biased region" description="Basic and acidic residues" evidence="1">
    <location>
        <begin position="159"/>
        <end position="173"/>
    </location>
</feature>
<feature type="compositionally biased region" description="Acidic residues" evidence="1">
    <location>
        <begin position="245"/>
        <end position="256"/>
    </location>
</feature>
<name>A0A1N6XJ31_9EURY</name>
<dbReference type="Proteomes" id="UP000185687">
    <property type="component" value="Unassembled WGS sequence"/>
</dbReference>
<sequence>MSDSNDELIDAVRELTRTIDDLRTELEANTDGPRLRPRPRPPTPRELLRFTDEIAIPAAIVALETSVRALEGFQRTLKLARTERDVRDRTSTATDAAGDRANALRRTTLSQLDTILTQLQRATADEDAVEDDRVTDLLSEARALRDDLDGRLQRLGDDVDRSAERSDPIRIDIEDGTVDSSDIGDESDTRGDPQSHVDVDAELETLKDRYGEEDSDADSNPDVGADVGSHENRSGEVGETGDTGEASETDGTDETNGDNGSDPTRDDSPGAGDDTGEDS</sequence>
<feature type="compositionally biased region" description="Basic and acidic residues" evidence="1">
    <location>
        <begin position="187"/>
        <end position="212"/>
    </location>
</feature>
<dbReference type="Pfam" id="PF24414">
    <property type="entry name" value="DUF7547"/>
    <property type="match status" value="1"/>
</dbReference>
<protein>
    <submittedName>
        <fullName evidence="3">Uncharacterized protein</fullName>
    </submittedName>
</protein>
<feature type="region of interest" description="Disordered" evidence="1">
    <location>
        <begin position="23"/>
        <end position="45"/>
    </location>
</feature>
<dbReference type="EMBL" id="FTNP01000001">
    <property type="protein sequence ID" value="SIR02251.1"/>
    <property type="molecule type" value="Genomic_DNA"/>
</dbReference>